<dbReference type="Proteomes" id="UP001551011">
    <property type="component" value="Unassembled WGS sequence"/>
</dbReference>
<name>A0ABV3AIC1_9ACTN</name>
<sequence length="52" mass="5430">MPTWSEALSVACVVADGAGLDPFNADQRLLDQDPYCLNMNLRAACSSAGSSP</sequence>
<keyword evidence="2" id="KW-1185">Reference proteome</keyword>
<proteinExistence type="predicted"/>
<accession>A0ABV3AIC1</accession>
<reference evidence="1 2" key="1">
    <citation type="submission" date="2024-06" db="EMBL/GenBank/DDBJ databases">
        <title>The Natural Products Discovery Center: Release of the First 8490 Sequenced Strains for Exploring Actinobacteria Biosynthetic Diversity.</title>
        <authorList>
            <person name="Kalkreuter E."/>
            <person name="Kautsar S.A."/>
            <person name="Yang D."/>
            <person name="Bader C.D."/>
            <person name="Teijaro C.N."/>
            <person name="Fluegel L."/>
            <person name="Davis C.M."/>
            <person name="Simpson J.R."/>
            <person name="Lauterbach L."/>
            <person name="Steele A.D."/>
            <person name="Gui C."/>
            <person name="Meng S."/>
            <person name="Li G."/>
            <person name="Viehrig K."/>
            <person name="Ye F."/>
            <person name="Su P."/>
            <person name="Kiefer A.F."/>
            <person name="Nichols A."/>
            <person name="Cepeda A.J."/>
            <person name="Yan W."/>
            <person name="Fan B."/>
            <person name="Jiang Y."/>
            <person name="Adhikari A."/>
            <person name="Zheng C.-J."/>
            <person name="Schuster L."/>
            <person name="Cowan T.M."/>
            <person name="Smanski M.J."/>
            <person name="Chevrette M.G."/>
            <person name="De Carvalho L.P.S."/>
            <person name="Shen B."/>
        </authorList>
    </citation>
    <scope>NUCLEOTIDE SEQUENCE [LARGE SCALE GENOMIC DNA]</scope>
    <source>
        <strain evidence="1 2">NPDC020594</strain>
    </source>
</reference>
<dbReference type="RefSeq" id="WP_167347929.1">
    <property type="nucleotide sequence ID" value="NZ_JBFAEG010000027.1"/>
</dbReference>
<evidence type="ECO:0000313" key="2">
    <source>
        <dbReference type="Proteomes" id="UP001551011"/>
    </source>
</evidence>
<gene>
    <name evidence="1" type="ORF">AB0H04_32510</name>
</gene>
<organism evidence="1 2">
    <name type="scientific">Streptomyces flaveolus</name>
    <dbReference type="NCBI Taxonomy" id="67297"/>
    <lineage>
        <taxon>Bacteria</taxon>
        <taxon>Bacillati</taxon>
        <taxon>Actinomycetota</taxon>
        <taxon>Actinomycetes</taxon>
        <taxon>Kitasatosporales</taxon>
        <taxon>Streptomycetaceae</taxon>
        <taxon>Streptomyces</taxon>
    </lineage>
</organism>
<protein>
    <submittedName>
        <fullName evidence="1">Uncharacterized protein</fullName>
    </submittedName>
</protein>
<dbReference type="EMBL" id="JBFAEG010000027">
    <property type="protein sequence ID" value="MEU5711525.1"/>
    <property type="molecule type" value="Genomic_DNA"/>
</dbReference>
<comment type="caution">
    <text evidence="1">The sequence shown here is derived from an EMBL/GenBank/DDBJ whole genome shotgun (WGS) entry which is preliminary data.</text>
</comment>
<evidence type="ECO:0000313" key="1">
    <source>
        <dbReference type="EMBL" id="MEU5711525.1"/>
    </source>
</evidence>